<feature type="region of interest" description="Disordered" evidence="1">
    <location>
        <begin position="64"/>
        <end position="90"/>
    </location>
</feature>
<accession>A0A6A7BYI9</accession>
<evidence type="ECO:0000313" key="3">
    <source>
        <dbReference type="Proteomes" id="UP000799421"/>
    </source>
</evidence>
<name>A0A6A7BYI9_9PEZI</name>
<keyword evidence="3" id="KW-1185">Reference proteome</keyword>
<reference evidence="2" key="1">
    <citation type="journal article" date="2020" name="Stud. Mycol.">
        <title>101 Dothideomycetes genomes: a test case for predicting lifestyles and emergence of pathogens.</title>
        <authorList>
            <person name="Haridas S."/>
            <person name="Albert R."/>
            <person name="Binder M."/>
            <person name="Bloem J."/>
            <person name="Labutti K."/>
            <person name="Salamov A."/>
            <person name="Andreopoulos B."/>
            <person name="Baker S."/>
            <person name="Barry K."/>
            <person name="Bills G."/>
            <person name="Bluhm B."/>
            <person name="Cannon C."/>
            <person name="Castanera R."/>
            <person name="Culley D."/>
            <person name="Daum C."/>
            <person name="Ezra D."/>
            <person name="Gonzalez J."/>
            <person name="Henrissat B."/>
            <person name="Kuo A."/>
            <person name="Liang C."/>
            <person name="Lipzen A."/>
            <person name="Lutzoni F."/>
            <person name="Magnuson J."/>
            <person name="Mondo S."/>
            <person name="Nolan M."/>
            <person name="Ohm R."/>
            <person name="Pangilinan J."/>
            <person name="Park H.-J."/>
            <person name="Ramirez L."/>
            <person name="Alfaro M."/>
            <person name="Sun H."/>
            <person name="Tritt A."/>
            <person name="Yoshinaga Y."/>
            <person name="Zwiers L.-H."/>
            <person name="Turgeon B."/>
            <person name="Goodwin S."/>
            <person name="Spatafora J."/>
            <person name="Crous P."/>
            <person name="Grigoriev I."/>
        </authorList>
    </citation>
    <scope>NUCLEOTIDE SEQUENCE</scope>
    <source>
        <strain evidence="2">CBS 480.64</strain>
    </source>
</reference>
<dbReference type="Proteomes" id="UP000799421">
    <property type="component" value="Unassembled WGS sequence"/>
</dbReference>
<gene>
    <name evidence="2" type="ORF">K470DRAFT_258776</name>
</gene>
<organism evidence="2 3">
    <name type="scientific">Piedraia hortae CBS 480.64</name>
    <dbReference type="NCBI Taxonomy" id="1314780"/>
    <lineage>
        <taxon>Eukaryota</taxon>
        <taxon>Fungi</taxon>
        <taxon>Dikarya</taxon>
        <taxon>Ascomycota</taxon>
        <taxon>Pezizomycotina</taxon>
        <taxon>Dothideomycetes</taxon>
        <taxon>Dothideomycetidae</taxon>
        <taxon>Capnodiales</taxon>
        <taxon>Piedraiaceae</taxon>
        <taxon>Piedraia</taxon>
    </lineage>
</organism>
<dbReference type="EMBL" id="MU005991">
    <property type="protein sequence ID" value="KAF2859598.1"/>
    <property type="molecule type" value="Genomic_DNA"/>
</dbReference>
<evidence type="ECO:0000313" key="2">
    <source>
        <dbReference type="EMBL" id="KAF2859598.1"/>
    </source>
</evidence>
<proteinExistence type="predicted"/>
<evidence type="ECO:0000256" key="1">
    <source>
        <dbReference type="SAM" id="MobiDB-lite"/>
    </source>
</evidence>
<protein>
    <submittedName>
        <fullName evidence="2">Uncharacterized protein</fullName>
    </submittedName>
</protein>
<sequence>MDYTDACTLLGMTEGGCPCALYKSPYDAGECTTTITLLPEISGPCAMPAEMQISLVEFSTLDFGSDTEKRDKKPKSAAQTPPKKNTGRKKVEIYTRTKSPIELPAHLENMDNPPPLDLNKRFPMFAGNSLHPVPAEWKELRRKRKLLPGDMFRDIRMLQEARIREETSKSVRRMWHPPWSEL</sequence>
<dbReference type="AlphaFoldDB" id="A0A6A7BYI9"/>